<dbReference type="SUPFAM" id="SSF81383">
    <property type="entry name" value="F-box domain"/>
    <property type="match status" value="1"/>
</dbReference>
<dbReference type="PANTHER" id="PTHR46007:SF12">
    <property type="entry name" value="C2H2-TYPE DOMAIN-CONTAINING PROTEIN-RELATED"/>
    <property type="match status" value="1"/>
</dbReference>
<sequence length="526" mass="57613">MDDNDDVLQDPCLPQDALRSVFSYLDCHSLCSCSCVCRSWRTLAAEDGLWQVQLSQQFYRPAMLQHYSMLASHHHQLQQARQLESTCSQAQQAVKDEPACMAAASPARLKQVFKNSAVQQQEQSCWVRFNLPAALKQDSKVAEAADKELLEGAVQALGPCGWFDVACAAPFAIADDDMEILLQSHKTGFYAWDQAEEDGVDRQADMQQLPWDVQPGGWQQQQQQQQELPAADGSGFHGAATVTPPTEQQEQQQQQQQQPKLRMLVYIHYEQLLQKLAFEARQQSVLVALNDPSSGKNSSCAWPGASQQQQQQQQQQQHLRPEEEDCELLLLGRERIRGGGNSRSGLPLLSAADVLLQLLGRDEFMVDFALFDGSGTLLMGRAGVEVWGKELVSWHTREPCIVLPPNAQQGDAAVAAQAAAQAAQAAAPGAAAAGSSVRHERTVHMLHFLVDGVDGSLWENGLMVDAEPAPAGVTQPPLLKLNLTWAALHGLYGTKQQQQVDGTAEQDSAYQVRDAMQEMMAALGGG</sequence>
<feature type="region of interest" description="Disordered" evidence="1">
    <location>
        <begin position="214"/>
        <end position="257"/>
    </location>
</feature>
<dbReference type="PANTHER" id="PTHR46007">
    <property type="entry name" value="MEDIATOR OF RNA POLYMERASE II TRANSCRIPTION SUBUNIT 12"/>
    <property type="match status" value="1"/>
</dbReference>
<dbReference type="EMBL" id="CP126211">
    <property type="protein sequence ID" value="WIA13472.1"/>
    <property type="molecule type" value="Genomic_DNA"/>
</dbReference>
<dbReference type="Pfam" id="PF12937">
    <property type="entry name" value="F-box-like"/>
    <property type="match status" value="1"/>
</dbReference>
<evidence type="ECO:0000313" key="3">
    <source>
        <dbReference type="EMBL" id="WIA13472.1"/>
    </source>
</evidence>
<keyword evidence="4" id="KW-1185">Reference proteome</keyword>
<evidence type="ECO:0000259" key="2">
    <source>
        <dbReference type="PROSITE" id="PS50181"/>
    </source>
</evidence>
<evidence type="ECO:0000256" key="1">
    <source>
        <dbReference type="SAM" id="MobiDB-lite"/>
    </source>
</evidence>
<dbReference type="SMART" id="SM00256">
    <property type="entry name" value="FBOX"/>
    <property type="match status" value="1"/>
</dbReference>
<organism evidence="3 4">
    <name type="scientific">Tetradesmus obliquus</name>
    <name type="common">Green alga</name>
    <name type="synonym">Acutodesmus obliquus</name>
    <dbReference type="NCBI Taxonomy" id="3088"/>
    <lineage>
        <taxon>Eukaryota</taxon>
        <taxon>Viridiplantae</taxon>
        <taxon>Chlorophyta</taxon>
        <taxon>core chlorophytes</taxon>
        <taxon>Chlorophyceae</taxon>
        <taxon>CS clade</taxon>
        <taxon>Sphaeropleales</taxon>
        <taxon>Scenedesmaceae</taxon>
        <taxon>Tetradesmus</taxon>
    </lineage>
</organism>
<feature type="region of interest" description="Disordered" evidence="1">
    <location>
        <begin position="296"/>
        <end position="321"/>
    </location>
</feature>
<dbReference type="Proteomes" id="UP001244341">
    <property type="component" value="Chromosome 4b"/>
</dbReference>
<dbReference type="InterPro" id="IPR051647">
    <property type="entry name" value="Mediator_comp_sub12"/>
</dbReference>
<feature type="domain" description="F-box" evidence="2">
    <location>
        <begin position="7"/>
        <end position="53"/>
    </location>
</feature>
<protein>
    <recommendedName>
        <fullName evidence="2">F-box domain-containing protein</fullName>
    </recommendedName>
</protein>
<reference evidence="3 4" key="1">
    <citation type="submission" date="2023-05" db="EMBL/GenBank/DDBJ databases">
        <title>A 100% complete, gapless, phased diploid assembly of the Scenedesmus obliquus UTEX 3031 genome.</title>
        <authorList>
            <person name="Biondi T.C."/>
            <person name="Hanschen E.R."/>
            <person name="Kwon T."/>
            <person name="Eng W."/>
            <person name="Kruse C.P.S."/>
            <person name="Koehler S.I."/>
            <person name="Kunde Y."/>
            <person name="Gleasner C.D."/>
            <person name="You Mak K.T."/>
            <person name="Polle J."/>
            <person name="Hovde B.T."/>
            <person name="Starkenburg S.R."/>
        </authorList>
    </citation>
    <scope>NUCLEOTIDE SEQUENCE [LARGE SCALE GENOMIC DNA]</scope>
    <source>
        <strain evidence="3 4">DOE0152z</strain>
    </source>
</reference>
<evidence type="ECO:0000313" key="4">
    <source>
        <dbReference type="Proteomes" id="UP001244341"/>
    </source>
</evidence>
<name>A0ABY8TYX3_TETOB</name>
<dbReference type="Gene3D" id="1.20.1280.50">
    <property type="match status" value="1"/>
</dbReference>
<proteinExistence type="predicted"/>
<accession>A0ABY8TYX3</accession>
<gene>
    <name evidence="3" type="ORF">OEZ85_007050</name>
</gene>
<feature type="compositionally biased region" description="Low complexity" evidence="1">
    <location>
        <begin position="247"/>
        <end position="257"/>
    </location>
</feature>
<dbReference type="PROSITE" id="PS50181">
    <property type="entry name" value="FBOX"/>
    <property type="match status" value="1"/>
</dbReference>
<feature type="compositionally biased region" description="Low complexity" evidence="1">
    <location>
        <begin position="307"/>
        <end position="317"/>
    </location>
</feature>
<dbReference type="InterPro" id="IPR036047">
    <property type="entry name" value="F-box-like_dom_sf"/>
</dbReference>
<dbReference type="InterPro" id="IPR001810">
    <property type="entry name" value="F-box_dom"/>
</dbReference>